<accession>A0A6S5RRR9</accession>
<keyword evidence="4" id="KW-0255">Endonuclease</keyword>
<dbReference type="GO" id="GO:0009307">
    <property type="term" value="P:DNA restriction-modification system"/>
    <property type="evidence" value="ECO:0007669"/>
    <property type="project" value="InterPro"/>
</dbReference>
<dbReference type="Proteomes" id="UP000515591">
    <property type="component" value="Chromosome"/>
</dbReference>
<evidence type="ECO:0000256" key="2">
    <source>
        <dbReference type="SAM" id="MobiDB-lite"/>
    </source>
</evidence>
<evidence type="ECO:0000259" key="3">
    <source>
        <dbReference type="Pfam" id="PF04471"/>
    </source>
</evidence>
<dbReference type="GO" id="GO:0003677">
    <property type="term" value="F:DNA binding"/>
    <property type="evidence" value="ECO:0007669"/>
    <property type="project" value="InterPro"/>
</dbReference>
<evidence type="ECO:0000256" key="1">
    <source>
        <dbReference type="SAM" id="Coils"/>
    </source>
</evidence>
<dbReference type="RefSeq" id="WP_182850350.1">
    <property type="nucleotide sequence ID" value="NZ_AP022213.1"/>
</dbReference>
<reference evidence="4 5" key="1">
    <citation type="submission" date="2019-12" db="EMBL/GenBank/DDBJ databases">
        <title>complete genome sequences of Pseudomonas otitidis str. WP8-S17-CRE-03 isolated from wastewater treatment plant effluent.</title>
        <authorList>
            <person name="Sekizuka T."/>
            <person name="Itokawa K."/>
            <person name="Yatsu K."/>
            <person name="Inamine Y."/>
            <person name="Kuroda M."/>
        </authorList>
    </citation>
    <scope>NUCLEOTIDE SEQUENCE [LARGE SCALE GENOMIC DNA]</scope>
    <source>
        <strain evidence="4 5">WP8-S17-CRE-03</strain>
    </source>
</reference>
<keyword evidence="4" id="KW-0540">Nuclease</keyword>
<dbReference type="InterPro" id="IPR052906">
    <property type="entry name" value="Type_IV_Methyl-Rstrct_Enzyme"/>
</dbReference>
<dbReference type="InterPro" id="IPR011856">
    <property type="entry name" value="tRNA_endonuc-like_dom_sf"/>
</dbReference>
<dbReference type="PANTHER" id="PTHR30015:SF7">
    <property type="entry name" value="TYPE IV METHYL-DIRECTED RESTRICTION ENZYME ECOKMRR"/>
    <property type="match status" value="1"/>
</dbReference>
<proteinExistence type="predicted"/>
<gene>
    <name evidence="4" type="ORF">WP8S17C03_33890</name>
</gene>
<organism evidence="4 5">
    <name type="scientific">Metapseudomonas otitidis</name>
    <dbReference type="NCBI Taxonomy" id="319939"/>
    <lineage>
        <taxon>Bacteria</taxon>
        <taxon>Pseudomonadati</taxon>
        <taxon>Pseudomonadota</taxon>
        <taxon>Gammaproteobacteria</taxon>
        <taxon>Pseudomonadales</taxon>
        <taxon>Pseudomonadaceae</taxon>
        <taxon>Metapseudomonas</taxon>
    </lineage>
</organism>
<evidence type="ECO:0000313" key="4">
    <source>
        <dbReference type="EMBL" id="BBT17340.1"/>
    </source>
</evidence>
<protein>
    <submittedName>
        <fullName evidence="4">Restriction endonuclease</fullName>
    </submittedName>
</protein>
<name>A0A6S5RRR9_9GAMM</name>
<dbReference type="PANTHER" id="PTHR30015">
    <property type="entry name" value="MRR RESTRICTION SYSTEM PROTEIN"/>
    <property type="match status" value="1"/>
</dbReference>
<dbReference type="InterPro" id="IPR011335">
    <property type="entry name" value="Restrct_endonuc-II-like"/>
</dbReference>
<feature type="domain" description="Restriction endonuclease type IV Mrr" evidence="3">
    <location>
        <begin position="448"/>
        <end position="564"/>
    </location>
</feature>
<feature type="region of interest" description="Disordered" evidence="2">
    <location>
        <begin position="120"/>
        <end position="154"/>
    </location>
</feature>
<keyword evidence="4" id="KW-0378">Hydrolase</keyword>
<keyword evidence="1" id="KW-0175">Coiled coil</keyword>
<dbReference type="EMBL" id="AP022213">
    <property type="protein sequence ID" value="BBT17340.1"/>
    <property type="molecule type" value="Genomic_DNA"/>
</dbReference>
<sequence>MQTRIGTLYEKVSSRGVSSYSLELWHDGLNKHRMIRGESVAIVRMKASLQVEEWDQRWQALEERRLQKAQKTASRLQQEENKALAAEQTLDAQRELEGLANILRATLDVDDTLDWDSLKDRTPFPEAKPVMGKQPPEPKMAELPPEPNPADRKYNPPLGILEWLIPSRRARLKEAAAQVLAEDRKHWTQMVAIARSSFAAALQSHEQLVAENKRSHDQLVTEWAERRNRYNAEKFEEHSEVDAKKASYEAGDPETIIEYCDLVLSSSDYPAYFPQEFDLDYEASAKTLVVDYKLPAPDDLPRLKSVKYIPSRGEFEEQFISDPQASKLYDDVLYQVTLRTVHELLEADYIGALDSVVFNGIVTAVDRATGKEVTSCILSLRANRNEFTEINLEQVDPKACFKSLKGVGSSKLHGLAAVAPIMQLSREDRRFVSSYEVVSSLDEGVNLAAIGWEDFEHLIRELFEKEFSVGGGEVKVTQASRDGGVDAIAFDPDPIRGGKIVIQAKRYTNTVGVGAVRDLYGTVMNEGANKGILVTTSDFGPDSYAFATGKPLVLLNGGNLLHMLQKHGHKARIDLREAKVLASGA</sequence>
<evidence type="ECO:0000313" key="5">
    <source>
        <dbReference type="Proteomes" id="UP000515591"/>
    </source>
</evidence>
<dbReference type="Gene3D" id="3.40.1350.10">
    <property type="match status" value="1"/>
</dbReference>
<feature type="coiled-coil region" evidence="1">
    <location>
        <begin position="59"/>
        <end position="96"/>
    </location>
</feature>
<dbReference type="SUPFAM" id="SSF52980">
    <property type="entry name" value="Restriction endonuclease-like"/>
    <property type="match status" value="1"/>
</dbReference>
<dbReference type="InterPro" id="IPR007560">
    <property type="entry name" value="Restrct_endonuc_IV_Mrr"/>
</dbReference>
<dbReference type="Pfam" id="PF04471">
    <property type="entry name" value="Mrr_cat"/>
    <property type="match status" value="1"/>
</dbReference>
<dbReference type="GO" id="GO:0015666">
    <property type="term" value="F:restriction endodeoxyribonuclease activity"/>
    <property type="evidence" value="ECO:0007669"/>
    <property type="project" value="TreeGrafter"/>
</dbReference>
<dbReference type="AlphaFoldDB" id="A0A6S5RRR9"/>